<feature type="domain" description="DM2" evidence="2">
    <location>
        <begin position="146"/>
        <end position="223"/>
    </location>
</feature>
<dbReference type="Proteomes" id="UP000070444">
    <property type="component" value="Unassembled WGS sequence"/>
</dbReference>
<dbReference type="STRING" id="796925.A0A137P7R5"/>
<dbReference type="SUPFAM" id="SSF47592">
    <property type="entry name" value="SWIB/MDM2 domain"/>
    <property type="match status" value="1"/>
</dbReference>
<dbReference type="InterPro" id="IPR003121">
    <property type="entry name" value="SWIB_MDM2_domain"/>
</dbReference>
<dbReference type="Pfam" id="PF08766">
    <property type="entry name" value="DEK_C"/>
    <property type="match status" value="1"/>
</dbReference>
<dbReference type="Gene3D" id="1.10.245.10">
    <property type="entry name" value="SWIB/MDM2 domain"/>
    <property type="match status" value="1"/>
</dbReference>
<name>A0A137P7R5_CONC2</name>
<gene>
    <name evidence="4" type="ORF">CONCODRAFT_78537</name>
</gene>
<dbReference type="SMART" id="SM00151">
    <property type="entry name" value="SWIB"/>
    <property type="match status" value="1"/>
</dbReference>
<dbReference type="PANTHER" id="PTHR13844">
    <property type="entry name" value="SWI/SNF-RELATED MATRIX-ASSOCIATED ACTIN-DEPENDENT REGULATOR OF CHROMATIN SUBFAMILY D"/>
    <property type="match status" value="1"/>
</dbReference>
<evidence type="ECO:0000259" key="2">
    <source>
        <dbReference type="PROSITE" id="PS51925"/>
    </source>
</evidence>
<dbReference type="OMA" id="DKRTILC"/>
<accession>A0A137P7R5</accession>
<sequence length="240" mass="27375">MNYNSENINGQMQQHINNNGSSQGDSIKAKKMGSIDDFSKKYRLVYLPIIQHILNNSNLETITIKKIRAELEDRLEFEFIGEEKDLIKQLIVFIFDEFVTLKQMEAEEESESEFGSTKKTPKKRKATKKKSSSNKEDKPKVKRTGGINVPLRLSEQMAEFAGVTQLSRPQIVKKVWEYIKANDLQEPTNRNKINNDSKLEALFGVKDMTAFGMAKLISPHVSKLEPHEIIKADEGSGQQE</sequence>
<feature type="compositionally biased region" description="Basic residues" evidence="1">
    <location>
        <begin position="119"/>
        <end position="132"/>
    </location>
</feature>
<evidence type="ECO:0000256" key="1">
    <source>
        <dbReference type="SAM" id="MobiDB-lite"/>
    </source>
</evidence>
<evidence type="ECO:0000313" key="5">
    <source>
        <dbReference type="Proteomes" id="UP000070444"/>
    </source>
</evidence>
<dbReference type="SUPFAM" id="SSF109715">
    <property type="entry name" value="DEK C-terminal domain"/>
    <property type="match status" value="1"/>
</dbReference>
<feature type="domain" description="DEK-C" evidence="3">
    <location>
        <begin position="40"/>
        <end position="96"/>
    </location>
</feature>
<protein>
    <submittedName>
        <fullName evidence="4">SWIB-domain-containing protein</fullName>
    </submittedName>
</protein>
<proteinExistence type="predicted"/>
<evidence type="ECO:0000259" key="3">
    <source>
        <dbReference type="PROSITE" id="PS51998"/>
    </source>
</evidence>
<dbReference type="InterPro" id="IPR036885">
    <property type="entry name" value="SWIB_MDM2_dom_sf"/>
</dbReference>
<dbReference type="InterPro" id="IPR014876">
    <property type="entry name" value="DEK_C"/>
</dbReference>
<dbReference type="OrthoDB" id="10251073at2759"/>
<organism evidence="4 5">
    <name type="scientific">Conidiobolus coronatus (strain ATCC 28846 / CBS 209.66 / NRRL 28638)</name>
    <name type="common">Delacroixia coronata</name>
    <dbReference type="NCBI Taxonomy" id="796925"/>
    <lineage>
        <taxon>Eukaryota</taxon>
        <taxon>Fungi</taxon>
        <taxon>Fungi incertae sedis</taxon>
        <taxon>Zoopagomycota</taxon>
        <taxon>Entomophthoromycotina</taxon>
        <taxon>Entomophthoromycetes</taxon>
        <taxon>Entomophthorales</taxon>
        <taxon>Ancylistaceae</taxon>
        <taxon>Conidiobolus</taxon>
    </lineage>
</organism>
<reference evidence="4 5" key="1">
    <citation type="journal article" date="2015" name="Genome Biol. Evol.">
        <title>Phylogenomic analyses indicate that early fungi evolved digesting cell walls of algal ancestors of land plants.</title>
        <authorList>
            <person name="Chang Y."/>
            <person name="Wang S."/>
            <person name="Sekimoto S."/>
            <person name="Aerts A.L."/>
            <person name="Choi C."/>
            <person name="Clum A."/>
            <person name="LaButti K.M."/>
            <person name="Lindquist E.A."/>
            <person name="Yee Ngan C."/>
            <person name="Ohm R.A."/>
            <person name="Salamov A.A."/>
            <person name="Grigoriev I.V."/>
            <person name="Spatafora J.W."/>
            <person name="Berbee M.L."/>
        </authorList>
    </citation>
    <scope>NUCLEOTIDE SEQUENCE [LARGE SCALE GENOMIC DNA]</scope>
    <source>
        <strain evidence="4 5">NRRL 28638</strain>
    </source>
</reference>
<dbReference type="EMBL" id="KQ964485">
    <property type="protein sequence ID" value="KXN71057.1"/>
    <property type="molecule type" value="Genomic_DNA"/>
</dbReference>
<evidence type="ECO:0000313" key="4">
    <source>
        <dbReference type="EMBL" id="KXN71057.1"/>
    </source>
</evidence>
<dbReference type="Pfam" id="PF02201">
    <property type="entry name" value="SWIB"/>
    <property type="match status" value="1"/>
</dbReference>
<feature type="region of interest" description="Disordered" evidence="1">
    <location>
        <begin position="109"/>
        <end position="148"/>
    </location>
</feature>
<keyword evidence="5" id="KW-1185">Reference proteome</keyword>
<dbReference type="InterPro" id="IPR019835">
    <property type="entry name" value="SWIB_domain"/>
</dbReference>
<dbReference type="PROSITE" id="PS51925">
    <property type="entry name" value="SWIB_MDM2"/>
    <property type="match status" value="1"/>
</dbReference>
<dbReference type="AlphaFoldDB" id="A0A137P7R5"/>
<dbReference type="PROSITE" id="PS51998">
    <property type="entry name" value="DEK_C"/>
    <property type="match status" value="1"/>
</dbReference>
<dbReference type="CDD" id="cd10567">
    <property type="entry name" value="SWIB-MDM2_like"/>
    <property type="match status" value="1"/>
</dbReference>